<name>A0A284RGN6_ARMOS</name>
<evidence type="ECO:0000313" key="1">
    <source>
        <dbReference type="EMBL" id="SJL07907.1"/>
    </source>
</evidence>
<dbReference type="Proteomes" id="UP000219338">
    <property type="component" value="Unassembled WGS sequence"/>
</dbReference>
<proteinExistence type="predicted"/>
<dbReference type="AlphaFoldDB" id="A0A284RGN6"/>
<gene>
    <name evidence="1" type="ORF">ARMOST_11264</name>
</gene>
<protein>
    <submittedName>
        <fullName evidence="1">Uncharacterized protein</fullName>
    </submittedName>
</protein>
<reference evidence="2" key="1">
    <citation type="journal article" date="2017" name="Nat. Ecol. Evol.">
        <title>Genome expansion and lineage-specific genetic innovations in the forest pathogenic fungi Armillaria.</title>
        <authorList>
            <person name="Sipos G."/>
            <person name="Prasanna A.N."/>
            <person name="Walter M.C."/>
            <person name="O'Connor E."/>
            <person name="Balint B."/>
            <person name="Krizsan K."/>
            <person name="Kiss B."/>
            <person name="Hess J."/>
            <person name="Varga T."/>
            <person name="Slot J."/>
            <person name="Riley R."/>
            <person name="Boka B."/>
            <person name="Rigling D."/>
            <person name="Barry K."/>
            <person name="Lee J."/>
            <person name="Mihaltcheva S."/>
            <person name="LaButti K."/>
            <person name="Lipzen A."/>
            <person name="Waldron R."/>
            <person name="Moloney N.M."/>
            <person name="Sperisen C."/>
            <person name="Kredics L."/>
            <person name="Vagvoelgyi C."/>
            <person name="Patrignani A."/>
            <person name="Fitzpatrick D."/>
            <person name="Nagy I."/>
            <person name="Doyle S."/>
            <person name="Anderson J.B."/>
            <person name="Grigoriev I.V."/>
            <person name="Gueldener U."/>
            <person name="Muensterkoetter M."/>
            <person name="Nagy L.G."/>
        </authorList>
    </citation>
    <scope>NUCLEOTIDE SEQUENCE [LARGE SCALE GENOMIC DNA]</scope>
    <source>
        <strain evidence="2">C18/9</strain>
    </source>
</reference>
<sequence length="90" mass="10103">MKRKEKTAAPVVGVGGKGATLSASVCQHALHVRTSLHAKRLAQTTDSDKNNSKFRFYQLHRLLSSYSRGTDYKNRSRTDFSSCLKEMPMI</sequence>
<keyword evidence="2" id="KW-1185">Reference proteome</keyword>
<dbReference type="EMBL" id="FUEG01000008">
    <property type="protein sequence ID" value="SJL07907.1"/>
    <property type="molecule type" value="Genomic_DNA"/>
</dbReference>
<organism evidence="1 2">
    <name type="scientific">Armillaria ostoyae</name>
    <name type="common">Armillaria root rot fungus</name>
    <dbReference type="NCBI Taxonomy" id="47428"/>
    <lineage>
        <taxon>Eukaryota</taxon>
        <taxon>Fungi</taxon>
        <taxon>Dikarya</taxon>
        <taxon>Basidiomycota</taxon>
        <taxon>Agaricomycotina</taxon>
        <taxon>Agaricomycetes</taxon>
        <taxon>Agaricomycetidae</taxon>
        <taxon>Agaricales</taxon>
        <taxon>Marasmiineae</taxon>
        <taxon>Physalacriaceae</taxon>
        <taxon>Armillaria</taxon>
    </lineage>
</organism>
<evidence type="ECO:0000313" key="2">
    <source>
        <dbReference type="Proteomes" id="UP000219338"/>
    </source>
</evidence>
<accession>A0A284RGN6</accession>